<proteinExistence type="predicted"/>
<dbReference type="PANTHER" id="PTHR38593:SF1">
    <property type="entry name" value="BLR2558 PROTEIN"/>
    <property type="match status" value="1"/>
</dbReference>
<evidence type="ECO:0000313" key="3">
    <source>
        <dbReference type="EMBL" id="SBV34068.1"/>
    </source>
</evidence>
<dbReference type="Gene3D" id="1.20.1260.10">
    <property type="match status" value="1"/>
</dbReference>
<name>A0A1Y5PVP4_9SPHN</name>
<feature type="signal peptide" evidence="1">
    <location>
        <begin position="1"/>
        <end position="20"/>
    </location>
</feature>
<dbReference type="AlphaFoldDB" id="A0A1Y5PVP4"/>
<dbReference type="Pfam" id="PF13628">
    <property type="entry name" value="DUF4142"/>
    <property type="match status" value="1"/>
</dbReference>
<feature type="domain" description="DUF4142" evidence="2">
    <location>
        <begin position="58"/>
        <end position="191"/>
    </location>
</feature>
<dbReference type="InterPro" id="IPR012347">
    <property type="entry name" value="Ferritin-like"/>
</dbReference>
<dbReference type="KEGG" id="sphu:SPPYR_2948"/>
<dbReference type="PANTHER" id="PTHR38593">
    <property type="entry name" value="BLR2558 PROTEIN"/>
    <property type="match status" value="1"/>
</dbReference>
<dbReference type="PROSITE" id="PS51257">
    <property type="entry name" value="PROKAR_LIPOPROTEIN"/>
    <property type="match status" value="1"/>
</dbReference>
<dbReference type="RefSeq" id="WP_295320612.1">
    <property type="nucleotide sequence ID" value="NZ_LT598653.1"/>
</dbReference>
<evidence type="ECO:0000256" key="1">
    <source>
        <dbReference type="SAM" id="SignalP"/>
    </source>
</evidence>
<evidence type="ECO:0000259" key="2">
    <source>
        <dbReference type="Pfam" id="PF13628"/>
    </source>
</evidence>
<organism evidence="3">
    <name type="scientific">uncultured Sphingopyxis sp</name>
    <dbReference type="NCBI Taxonomy" id="310581"/>
    <lineage>
        <taxon>Bacteria</taxon>
        <taxon>Pseudomonadati</taxon>
        <taxon>Pseudomonadota</taxon>
        <taxon>Alphaproteobacteria</taxon>
        <taxon>Sphingomonadales</taxon>
        <taxon>Sphingomonadaceae</taxon>
        <taxon>Sphingopyxis</taxon>
        <taxon>environmental samples</taxon>
    </lineage>
</organism>
<reference evidence="3" key="1">
    <citation type="submission" date="2016-03" db="EMBL/GenBank/DDBJ databases">
        <authorList>
            <person name="Ploux O."/>
        </authorList>
    </citation>
    <scope>NUCLEOTIDE SEQUENCE</scope>
    <source>
        <strain evidence="3">UC10</strain>
    </source>
</reference>
<keyword evidence="1" id="KW-0732">Signal</keyword>
<dbReference type="InterPro" id="IPR025419">
    <property type="entry name" value="DUF4142"/>
</dbReference>
<sequence>MKKACLITAVLLLGACGGNADTSAPPEDGSATVPTDTMAAPVDNESVAGTPATPTDAAGYIAKAGAGDLWEIESSKALLAKSDKADVKAFAQMMIDQHGQSTAKIKAAATAAGLTAAPPKLDADQQKMLDEIKAADAAAIDATYLAHQRTAHDAALALHNAYATNGDTDALKKAAGEIVPVVEAHRVELDKLAAGR</sequence>
<feature type="chain" id="PRO_5012870605" description="DUF4142 domain-containing protein" evidence="1">
    <location>
        <begin position="21"/>
        <end position="196"/>
    </location>
</feature>
<gene>
    <name evidence="3" type="ORF">SPPYR_2948</name>
</gene>
<protein>
    <recommendedName>
        <fullName evidence="2">DUF4142 domain-containing protein</fullName>
    </recommendedName>
</protein>
<dbReference type="EMBL" id="LT598653">
    <property type="protein sequence ID" value="SBV34068.1"/>
    <property type="molecule type" value="Genomic_DNA"/>
</dbReference>
<accession>A0A1Y5PVP4</accession>